<dbReference type="EMBL" id="CP037933">
    <property type="protein sequence ID" value="QBN18298.1"/>
    <property type="molecule type" value="Genomic_DNA"/>
</dbReference>
<keyword evidence="3" id="KW-1185">Reference proteome</keyword>
<evidence type="ECO:0000313" key="3">
    <source>
        <dbReference type="Proteomes" id="UP000291124"/>
    </source>
</evidence>
<reference evidence="3" key="1">
    <citation type="submission" date="2019-03" db="EMBL/GenBank/DDBJ databases">
        <title>Flavobacterium sp.</title>
        <authorList>
            <person name="Kim H."/>
        </authorList>
    </citation>
    <scope>NUCLEOTIDE SEQUENCE [LARGE SCALE GENOMIC DNA]</scope>
    <source>
        <strain evidence="3">GS13</strain>
    </source>
</reference>
<evidence type="ECO:0008006" key="4">
    <source>
        <dbReference type="Google" id="ProtNLM"/>
    </source>
</evidence>
<organism evidence="2 3">
    <name type="scientific">Flavobacterium nackdongense</name>
    <dbReference type="NCBI Taxonomy" id="2547394"/>
    <lineage>
        <taxon>Bacteria</taxon>
        <taxon>Pseudomonadati</taxon>
        <taxon>Bacteroidota</taxon>
        <taxon>Flavobacteriia</taxon>
        <taxon>Flavobacteriales</taxon>
        <taxon>Flavobacteriaceae</taxon>
        <taxon>Flavobacterium</taxon>
    </lineage>
</organism>
<name>A0A4P6Y8T9_9FLAO</name>
<accession>A0A4P6Y8T9</accession>
<dbReference type="Proteomes" id="UP000291124">
    <property type="component" value="Chromosome"/>
</dbReference>
<dbReference type="RefSeq" id="WP_133275826.1">
    <property type="nucleotide sequence ID" value="NZ_CP037933.1"/>
</dbReference>
<evidence type="ECO:0000256" key="1">
    <source>
        <dbReference type="SAM" id="SignalP"/>
    </source>
</evidence>
<feature type="chain" id="PRO_5020722283" description="DUF5723 domain-containing protein" evidence="1">
    <location>
        <begin position="24"/>
        <end position="481"/>
    </location>
</feature>
<proteinExistence type="predicted"/>
<dbReference type="Pfam" id="PF19494">
    <property type="entry name" value="DUF6029"/>
    <property type="match status" value="1"/>
</dbReference>
<evidence type="ECO:0000313" key="2">
    <source>
        <dbReference type="EMBL" id="QBN18298.1"/>
    </source>
</evidence>
<feature type="signal peptide" evidence="1">
    <location>
        <begin position="1"/>
        <end position="23"/>
    </location>
</feature>
<dbReference type="AlphaFoldDB" id="A0A4P6Y8T9"/>
<keyword evidence="1" id="KW-0732">Signal</keyword>
<protein>
    <recommendedName>
        <fullName evidence="4">DUF5723 domain-containing protein</fullName>
    </recommendedName>
</protein>
<sequence>MKNKIVFAAVVMLLLCCTNRGFAQFYGSNILETQYGKLPTDTINFGTAYDRALLGYTYKRFTAGVTLENYYTRYEERNYTQFTQYSLKYNSNILDVSLGNFNETIGRGILLRSFEIPGAILEDQGFRSRNYFFRDVQGVTAKLKLKDFTTKVIWGKPLNNVFPPNQDNAIRRIDEIKAIYSDYTFKKQTLGASFLALDNDKGNSNYSMITLSGVLSPKINYYTEIANDLDNAATHAYYGNINFTFDNLGITAEVKDYNNFLLGSGFNEVPALIKEHSYRVLNRSTHVVQPINESGYQIEVYYTFPDSSVLTLNNALAKNDLDKEYIFQEYFAEYSFSIAAHHDFKLFLDYAQDPFKDQTDRLSTGIYADWKIAEKSSIKTEYEFQYFNRGGINVQNQLLTLGYAFQSKWVFSLVSELSNDPFLTNKSWKTWFGGNLKYQINNENSLQLFAGQRRGGPACNAGNCYEVLDYEGVELRWTTRF</sequence>
<dbReference type="InterPro" id="IPR046070">
    <property type="entry name" value="DUF6029"/>
</dbReference>
<dbReference type="OrthoDB" id="5480631at2"/>
<gene>
    <name evidence="2" type="ORF">E1750_05575</name>
</gene>
<dbReference type="KEGG" id="fnk:E1750_05575"/>